<dbReference type="CDD" id="cd08704">
    <property type="entry name" value="Met_tRNA_FMT_C"/>
    <property type="match status" value="1"/>
</dbReference>
<dbReference type="InterPro" id="IPR005794">
    <property type="entry name" value="Fmt"/>
</dbReference>
<evidence type="ECO:0000259" key="9">
    <source>
        <dbReference type="Pfam" id="PF00551"/>
    </source>
</evidence>
<dbReference type="GO" id="GO:0004479">
    <property type="term" value="F:methionyl-tRNA formyltransferase activity"/>
    <property type="evidence" value="ECO:0007669"/>
    <property type="project" value="UniProtKB-EC"/>
</dbReference>
<dbReference type="InterPro" id="IPR002376">
    <property type="entry name" value="Formyl_transf_N"/>
</dbReference>
<reference evidence="11 12" key="1">
    <citation type="submission" date="2023-03" db="EMBL/GenBank/DDBJ databases">
        <title>Paludisphaera mucosa sp. nov. a novel planctomycete from northern fen.</title>
        <authorList>
            <person name="Ivanova A."/>
        </authorList>
    </citation>
    <scope>NUCLEOTIDE SEQUENCE [LARGE SCALE GENOMIC DNA]</scope>
    <source>
        <strain evidence="11 12">Pla2</strain>
    </source>
</reference>
<accession>A0ABT6F7Z7</accession>
<organism evidence="11 12">
    <name type="scientific">Paludisphaera mucosa</name>
    <dbReference type="NCBI Taxonomy" id="3030827"/>
    <lineage>
        <taxon>Bacteria</taxon>
        <taxon>Pseudomonadati</taxon>
        <taxon>Planctomycetota</taxon>
        <taxon>Planctomycetia</taxon>
        <taxon>Isosphaerales</taxon>
        <taxon>Isosphaeraceae</taxon>
        <taxon>Paludisphaera</taxon>
    </lineage>
</organism>
<dbReference type="Gene3D" id="3.40.50.170">
    <property type="entry name" value="Formyl transferase, N-terminal domain"/>
    <property type="match status" value="1"/>
</dbReference>
<proteinExistence type="inferred from homology"/>
<evidence type="ECO:0000313" key="12">
    <source>
        <dbReference type="Proteomes" id="UP001216907"/>
    </source>
</evidence>
<dbReference type="EC" id="2.1.2.9" evidence="3 8"/>
<evidence type="ECO:0000256" key="3">
    <source>
        <dbReference type="ARBA" id="ARBA00012261"/>
    </source>
</evidence>
<feature type="binding site" evidence="8">
    <location>
        <begin position="113"/>
        <end position="116"/>
    </location>
    <ligand>
        <name>(6S)-5,6,7,8-tetrahydrofolate</name>
        <dbReference type="ChEBI" id="CHEBI:57453"/>
    </ligand>
</feature>
<evidence type="ECO:0000256" key="6">
    <source>
        <dbReference type="ARBA" id="ARBA00022917"/>
    </source>
</evidence>
<comment type="function">
    <text evidence="1 8">Attaches a formyl group to the free amino group of methionyl-tRNA(fMet). The formyl group appears to play a dual role in the initiator identity of N-formylmethionyl-tRNA by promoting its recognition by IF2 and preventing the misappropriation of this tRNA by the elongation apparatus.</text>
</comment>
<evidence type="ECO:0000256" key="7">
    <source>
        <dbReference type="ARBA" id="ARBA00048558"/>
    </source>
</evidence>
<keyword evidence="5 8" id="KW-0808">Transferase</keyword>
<dbReference type="PANTHER" id="PTHR11138:SF5">
    <property type="entry name" value="METHIONYL-TRNA FORMYLTRANSFERASE, MITOCHONDRIAL"/>
    <property type="match status" value="1"/>
</dbReference>
<dbReference type="EMBL" id="JARRAG010000001">
    <property type="protein sequence ID" value="MDG3003712.1"/>
    <property type="molecule type" value="Genomic_DNA"/>
</dbReference>
<dbReference type="CDD" id="cd08646">
    <property type="entry name" value="FMT_core_Met-tRNA-FMT_N"/>
    <property type="match status" value="1"/>
</dbReference>
<evidence type="ECO:0000256" key="2">
    <source>
        <dbReference type="ARBA" id="ARBA00010699"/>
    </source>
</evidence>
<dbReference type="InterPro" id="IPR041711">
    <property type="entry name" value="Met-tRNA-FMT_N"/>
</dbReference>
<evidence type="ECO:0000256" key="1">
    <source>
        <dbReference type="ARBA" id="ARBA00002606"/>
    </source>
</evidence>
<dbReference type="Proteomes" id="UP001216907">
    <property type="component" value="Unassembled WGS sequence"/>
</dbReference>
<keyword evidence="12" id="KW-1185">Reference proteome</keyword>
<evidence type="ECO:0000313" key="11">
    <source>
        <dbReference type="EMBL" id="MDG3003712.1"/>
    </source>
</evidence>
<gene>
    <name evidence="8 11" type="primary">fmt</name>
    <name evidence="11" type="ORF">PZE19_08020</name>
</gene>
<dbReference type="Pfam" id="PF00551">
    <property type="entry name" value="Formyl_trans_N"/>
    <property type="match status" value="1"/>
</dbReference>
<dbReference type="InterPro" id="IPR011034">
    <property type="entry name" value="Formyl_transferase-like_C_sf"/>
</dbReference>
<comment type="caution">
    <text evidence="11">The sequence shown here is derived from an EMBL/GenBank/DDBJ whole genome shotgun (WGS) entry which is preliminary data.</text>
</comment>
<keyword evidence="6 8" id="KW-0648">Protein biosynthesis</keyword>
<dbReference type="RefSeq" id="WP_277860061.1">
    <property type="nucleotide sequence ID" value="NZ_JARRAG010000001.1"/>
</dbReference>
<evidence type="ECO:0000256" key="8">
    <source>
        <dbReference type="HAMAP-Rule" id="MF_00182"/>
    </source>
</evidence>
<dbReference type="InterPro" id="IPR044135">
    <property type="entry name" value="Met-tRNA-FMT_C"/>
</dbReference>
<sequence>MTARSSIVMLGTGDFALPAFLGLIEAGFRMLALVTQPDRPQGRRQELIPSPIKVEAGKHDIPVFQPERVNEDEAVSHIRELRPDFIITAAYGQILSAELLGVPRIGSLNLHGSILPAYRGAAPVARAIQKGEAETGVTVIQMTPRVDAGGMIAIARTPIDPDETAGELEDRLAKLGVSLLIDAIRDVTAGRAEILPQDPALVTKAPKLRKEDGLIDWTRPARQVHDLVRAMQPWPRATTNWTAHASKPDWAVPLIVHRTRVVGGSGEPGSVLAASSDGLVVAAGEGAVELVVLQTPGKKAMSAAEFLRGNHIQLRSKLGV</sequence>
<dbReference type="InterPro" id="IPR005793">
    <property type="entry name" value="Formyl_trans_C"/>
</dbReference>
<dbReference type="SUPFAM" id="SSF50486">
    <property type="entry name" value="FMT C-terminal domain-like"/>
    <property type="match status" value="1"/>
</dbReference>
<comment type="catalytic activity">
    <reaction evidence="7 8">
        <text>L-methionyl-tRNA(fMet) + (6R)-10-formyltetrahydrofolate = N-formyl-L-methionyl-tRNA(fMet) + (6S)-5,6,7,8-tetrahydrofolate + H(+)</text>
        <dbReference type="Rhea" id="RHEA:24380"/>
        <dbReference type="Rhea" id="RHEA-COMP:9952"/>
        <dbReference type="Rhea" id="RHEA-COMP:9953"/>
        <dbReference type="ChEBI" id="CHEBI:15378"/>
        <dbReference type="ChEBI" id="CHEBI:57453"/>
        <dbReference type="ChEBI" id="CHEBI:78530"/>
        <dbReference type="ChEBI" id="CHEBI:78844"/>
        <dbReference type="ChEBI" id="CHEBI:195366"/>
        <dbReference type="EC" id="2.1.2.9"/>
    </reaction>
</comment>
<dbReference type="Gene3D" id="3.10.25.10">
    <property type="entry name" value="Formyl transferase, C-terminal domain"/>
    <property type="match status" value="1"/>
</dbReference>
<dbReference type="SUPFAM" id="SSF53328">
    <property type="entry name" value="Formyltransferase"/>
    <property type="match status" value="1"/>
</dbReference>
<dbReference type="HAMAP" id="MF_00182">
    <property type="entry name" value="Formyl_trans"/>
    <property type="match status" value="1"/>
</dbReference>
<evidence type="ECO:0000259" key="10">
    <source>
        <dbReference type="Pfam" id="PF02911"/>
    </source>
</evidence>
<dbReference type="InterPro" id="IPR036477">
    <property type="entry name" value="Formyl_transf_N_sf"/>
</dbReference>
<dbReference type="InterPro" id="IPR037022">
    <property type="entry name" value="Formyl_trans_C_sf"/>
</dbReference>
<dbReference type="Pfam" id="PF02911">
    <property type="entry name" value="Formyl_trans_C"/>
    <property type="match status" value="1"/>
</dbReference>
<feature type="domain" description="Formyl transferase C-terminal" evidence="10">
    <location>
        <begin position="207"/>
        <end position="310"/>
    </location>
</feature>
<evidence type="ECO:0000256" key="4">
    <source>
        <dbReference type="ARBA" id="ARBA00016014"/>
    </source>
</evidence>
<dbReference type="PANTHER" id="PTHR11138">
    <property type="entry name" value="METHIONYL-TRNA FORMYLTRANSFERASE"/>
    <property type="match status" value="1"/>
</dbReference>
<comment type="similarity">
    <text evidence="2 8">Belongs to the Fmt family.</text>
</comment>
<protein>
    <recommendedName>
        <fullName evidence="4 8">Methionyl-tRNA formyltransferase</fullName>
        <ecNumber evidence="3 8">2.1.2.9</ecNumber>
    </recommendedName>
</protein>
<evidence type="ECO:0000256" key="5">
    <source>
        <dbReference type="ARBA" id="ARBA00022679"/>
    </source>
</evidence>
<dbReference type="NCBIfam" id="TIGR00460">
    <property type="entry name" value="fmt"/>
    <property type="match status" value="1"/>
</dbReference>
<feature type="domain" description="Formyl transferase N-terminal" evidence="9">
    <location>
        <begin position="11"/>
        <end position="184"/>
    </location>
</feature>
<name>A0ABT6F7Z7_9BACT</name>